<organism evidence="14 15">
    <name type="scientific">Parathielavia hyrcaniae</name>
    <dbReference type="NCBI Taxonomy" id="113614"/>
    <lineage>
        <taxon>Eukaryota</taxon>
        <taxon>Fungi</taxon>
        <taxon>Dikarya</taxon>
        <taxon>Ascomycota</taxon>
        <taxon>Pezizomycotina</taxon>
        <taxon>Sordariomycetes</taxon>
        <taxon>Sordariomycetidae</taxon>
        <taxon>Sordariales</taxon>
        <taxon>Chaetomiaceae</taxon>
        <taxon>Parathielavia</taxon>
    </lineage>
</organism>
<dbReference type="InterPro" id="IPR011150">
    <property type="entry name" value="Cutinase_monf"/>
</dbReference>
<dbReference type="EMBL" id="MU863658">
    <property type="protein sequence ID" value="KAK4098527.1"/>
    <property type="molecule type" value="Genomic_DNA"/>
</dbReference>
<dbReference type="PROSITE" id="PS00931">
    <property type="entry name" value="CUTINASE_2"/>
    <property type="match status" value="1"/>
</dbReference>
<keyword evidence="15" id="KW-1185">Reference proteome</keyword>
<feature type="active site" description="Proton donor/acceptor" evidence="11">
    <location>
        <position position="206"/>
    </location>
</feature>
<evidence type="ECO:0000256" key="13">
    <source>
        <dbReference type="RuleBase" id="RU361263"/>
    </source>
</evidence>
<comment type="caution">
    <text evidence="14">The sequence shown here is derived from an EMBL/GenBank/DDBJ whole genome shotgun (WGS) entry which is preliminary data.</text>
</comment>
<dbReference type="SMART" id="SM01110">
    <property type="entry name" value="Cutinase"/>
    <property type="match status" value="1"/>
</dbReference>
<dbReference type="PRINTS" id="PR00129">
    <property type="entry name" value="CUTINASE"/>
</dbReference>
<feature type="active site" evidence="11">
    <location>
        <position position="193"/>
    </location>
</feature>
<dbReference type="Pfam" id="PF01083">
    <property type="entry name" value="Cutinase"/>
    <property type="match status" value="1"/>
</dbReference>
<dbReference type="SUPFAM" id="SSF53474">
    <property type="entry name" value="alpha/beta-Hydrolases"/>
    <property type="match status" value="1"/>
</dbReference>
<dbReference type="Proteomes" id="UP001305647">
    <property type="component" value="Unassembled WGS sequence"/>
</dbReference>
<evidence type="ECO:0000256" key="11">
    <source>
        <dbReference type="PIRSR" id="PIRSR611150-1"/>
    </source>
</evidence>
<accession>A0AAN6Q001</accession>
<dbReference type="GO" id="GO:0005576">
    <property type="term" value="C:extracellular region"/>
    <property type="evidence" value="ECO:0007669"/>
    <property type="project" value="UniProtKB-SubCell"/>
</dbReference>
<dbReference type="InterPro" id="IPR043579">
    <property type="entry name" value="CUTINASE_2"/>
</dbReference>
<comment type="function">
    <text evidence="13">Catalyzes the hydrolysis of complex carboxylic polyesters found in the cell wall of plants. Degrades cutin, a macromolecule that forms the structure of the plant cuticle.</text>
</comment>
<dbReference type="InterPro" id="IPR043580">
    <property type="entry name" value="CUTINASE_1"/>
</dbReference>
<feature type="disulfide bond" evidence="12">
    <location>
        <begin position="49"/>
        <end position="127"/>
    </location>
</feature>
<evidence type="ECO:0000256" key="10">
    <source>
        <dbReference type="ARBA" id="ARBA00034045"/>
    </source>
</evidence>
<evidence type="ECO:0000256" key="12">
    <source>
        <dbReference type="PIRSR" id="PIRSR611150-2"/>
    </source>
</evidence>
<dbReference type="Gene3D" id="3.40.50.1820">
    <property type="entry name" value="alpha/beta hydrolase"/>
    <property type="match status" value="1"/>
</dbReference>
<keyword evidence="8" id="KW-0843">Virulence</keyword>
<dbReference type="GO" id="GO:0016052">
    <property type="term" value="P:carbohydrate catabolic process"/>
    <property type="evidence" value="ECO:0007669"/>
    <property type="project" value="TreeGrafter"/>
</dbReference>
<feature type="active site" description="Nucleophile" evidence="11">
    <location>
        <position position="138"/>
    </location>
</feature>
<evidence type="ECO:0000313" key="14">
    <source>
        <dbReference type="EMBL" id="KAK4098527.1"/>
    </source>
</evidence>
<feature type="signal peptide" evidence="13">
    <location>
        <begin position="1"/>
        <end position="22"/>
    </location>
</feature>
<reference evidence="14" key="1">
    <citation type="journal article" date="2023" name="Mol. Phylogenet. Evol.">
        <title>Genome-scale phylogeny and comparative genomics of the fungal order Sordariales.</title>
        <authorList>
            <person name="Hensen N."/>
            <person name="Bonometti L."/>
            <person name="Westerberg I."/>
            <person name="Brannstrom I.O."/>
            <person name="Guillou S."/>
            <person name="Cros-Aarteil S."/>
            <person name="Calhoun S."/>
            <person name="Haridas S."/>
            <person name="Kuo A."/>
            <person name="Mondo S."/>
            <person name="Pangilinan J."/>
            <person name="Riley R."/>
            <person name="LaButti K."/>
            <person name="Andreopoulos B."/>
            <person name="Lipzen A."/>
            <person name="Chen C."/>
            <person name="Yan M."/>
            <person name="Daum C."/>
            <person name="Ng V."/>
            <person name="Clum A."/>
            <person name="Steindorff A."/>
            <person name="Ohm R.A."/>
            <person name="Martin F."/>
            <person name="Silar P."/>
            <person name="Natvig D.O."/>
            <person name="Lalanne C."/>
            <person name="Gautier V."/>
            <person name="Ament-Velasquez S.L."/>
            <person name="Kruys A."/>
            <person name="Hutchinson M.I."/>
            <person name="Powell A.J."/>
            <person name="Barry K."/>
            <person name="Miller A.N."/>
            <person name="Grigoriev I.V."/>
            <person name="Debuchy R."/>
            <person name="Gladieux P."/>
            <person name="Hiltunen Thoren M."/>
            <person name="Johannesson H."/>
        </authorList>
    </citation>
    <scope>NUCLEOTIDE SEQUENCE</scope>
    <source>
        <strain evidence="14">CBS 757.83</strain>
    </source>
</reference>
<evidence type="ECO:0000256" key="2">
    <source>
        <dbReference type="ARBA" id="ARBA00007534"/>
    </source>
</evidence>
<evidence type="ECO:0000256" key="9">
    <source>
        <dbReference type="ARBA" id="ARBA00023157"/>
    </source>
</evidence>
<evidence type="ECO:0000256" key="7">
    <source>
        <dbReference type="ARBA" id="ARBA00022801"/>
    </source>
</evidence>
<evidence type="ECO:0000256" key="5">
    <source>
        <dbReference type="ARBA" id="ARBA00022525"/>
    </source>
</evidence>
<reference evidence="14" key="2">
    <citation type="submission" date="2023-05" db="EMBL/GenBank/DDBJ databases">
        <authorList>
            <consortium name="Lawrence Berkeley National Laboratory"/>
            <person name="Steindorff A."/>
            <person name="Hensen N."/>
            <person name="Bonometti L."/>
            <person name="Westerberg I."/>
            <person name="Brannstrom I.O."/>
            <person name="Guillou S."/>
            <person name="Cros-Aarteil S."/>
            <person name="Calhoun S."/>
            <person name="Haridas S."/>
            <person name="Kuo A."/>
            <person name="Mondo S."/>
            <person name="Pangilinan J."/>
            <person name="Riley R."/>
            <person name="Labutti K."/>
            <person name="Andreopoulos B."/>
            <person name="Lipzen A."/>
            <person name="Chen C."/>
            <person name="Yanf M."/>
            <person name="Daum C."/>
            <person name="Ng V."/>
            <person name="Clum A."/>
            <person name="Ohm R."/>
            <person name="Martin F."/>
            <person name="Silar P."/>
            <person name="Natvig D."/>
            <person name="Lalanne C."/>
            <person name="Gautier V."/>
            <person name="Ament-Velasquez S.L."/>
            <person name="Kruys A."/>
            <person name="Hutchinson M.I."/>
            <person name="Powell A.J."/>
            <person name="Barry K."/>
            <person name="Miller A.N."/>
            <person name="Grigoriev I.V."/>
            <person name="Debuchy R."/>
            <person name="Gladieux P."/>
            <person name="Thoren M.H."/>
            <person name="Johannesson H."/>
        </authorList>
    </citation>
    <scope>NUCLEOTIDE SEQUENCE</scope>
    <source>
        <strain evidence="14">CBS 757.83</strain>
    </source>
</reference>
<keyword evidence="6 13" id="KW-0732">Signal</keyword>
<keyword evidence="4 13" id="KW-0719">Serine esterase</keyword>
<dbReference type="PROSITE" id="PS00155">
    <property type="entry name" value="CUTINASE_1"/>
    <property type="match status" value="1"/>
</dbReference>
<dbReference type="InterPro" id="IPR000675">
    <property type="entry name" value="Cutinase/axe"/>
</dbReference>
<evidence type="ECO:0000256" key="8">
    <source>
        <dbReference type="ARBA" id="ARBA00023026"/>
    </source>
</evidence>
<gene>
    <name evidence="14" type="ORF">N658DRAFT_488404</name>
</gene>
<feature type="chain" id="PRO_5042672101" description="Cutinase" evidence="13">
    <location>
        <begin position="23"/>
        <end position="228"/>
    </location>
</feature>
<evidence type="ECO:0000256" key="6">
    <source>
        <dbReference type="ARBA" id="ARBA00022729"/>
    </source>
</evidence>
<dbReference type="GO" id="GO:0050525">
    <property type="term" value="F:cutinase activity"/>
    <property type="evidence" value="ECO:0007669"/>
    <property type="project" value="UniProtKB-UniRule"/>
</dbReference>
<comment type="catalytic activity">
    <reaction evidence="10 13">
        <text>cutin + H2O = cutin monomers.</text>
        <dbReference type="EC" id="3.1.1.74"/>
    </reaction>
</comment>
<evidence type="ECO:0000256" key="1">
    <source>
        <dbReference type="ARBA" id="ARBA00004613"/>
    </source>
</evidence>
<feature type="disulfide bond" evidence="12">
    <location>
        <begin position="189"/>
        <end position="196"/>
    </location>
</feature>
<dbReference type="FunFam" id="3.40.50.1820:FF:000235">
    <property type="entry name" value="Cutinase 1"/>
    <property type="match status" value="1"/>
</dbReference>
<proteinExistence type="inferred from homology"/>
<comment type="subcellular location">
    <subcellularLocation>
        <location evidence="1 13">Secreted</location>
    </subcellularLocation>
</comment>
<evidence type="ECO:0000313" key="15">
    <source>
        <dbReference type="Proteomes" id="UP001305647"/>
    </source>
</evidence>
<comment type="similarity">
    <text evidence="2 13">Belongs to the cutinase family.</text>
</comment>
<evidence type="ECO:0000256" key="3">
    <source>
        <dbReference type="ARBA" id="ARBA00013095"/>
    </source>
</evidence>
<keyword evidence="5 13" id="KW-0964">Secreted</keyword>
<keyword evidence="7 13" id="KW-0378">Hydrolase</keyword>
<keyword evidence="9 12" id="KW-1015">Disulfide bond</keyword>
<dbReference type="AlphaFoldDB" id="A0AAN6Q001"/>
<name>A0AAN6Q001_9PEZI</name>
<dbReference type="InterPro" id="IPR029058">
    <property type="entry name" value="AB_hydrolase_fold"/>
</dbReference>
<protein>
    <recommendedName>
        <fullName evidence="3 13">Cutinase</fullName>
        <ecNumber evidence="3 13">3.1.1.74</ecNumber>
    </recommendedName>
</protein>
<sequence length="228" mass="24037">MKFVQILAAAGFAAALPTTSEAENEILARQWWGSTSTRNELENGRSWACPDVIFIFARASTESGNMGSSTGPAVAEELEDEYRRDLWVQGVGDPYTAGLADNALPQGTSRAAIGEAQRLFTMANTKCPNAAVVAGGYSQGTAVMAAAISDLSPAIKNQIKGVVLFGYTRNQQNSGTIPNFPTDKVKVFCNDGDLVCEGTLSITAAHFAYGTAASGEAPRFLIEKISSA</sequence>
<dbReference type="PANTHER" id="PTHR48250">
    <property type="entry name" value="CUTINASE 2-RELATED"/>
    <property type="match status" value="1"/>
</dbReference>
<dbReference type="EC" id="3.1.1.74" evidence="3 13"/>
<evidence type="ECO:0000256" key="4">
    <source>
        <dbReference type="ARBA" id="ARBA00022487"/>
    </source>
</evidence>
<dbReference type="PANTHER" id="PTHR48250:SF3">
    <property type="entry name" value="CUTINASE 1-RELATED"/>
    <property type="match status" value="1"/>
</dbReference>